<dbReference type="EMBL" id="JAFMYW010000012">
    <property type="protein sequence ID" value="MBO0952674.1"/>
    <property type="molecule type" value="Genomic_DNA"/>
</dbReference>
<gene>
    <name evidence="2" type="ORF">J2I46_29110</name>
</gene>
<dbReference type="InterPro" id="IPR007024">
    <property type="entry name" value="BLUF_domain"/>
</dbReference>
<name>A0ABS3JRQ5_9BACT</name>
<accession>A0ABS3JRQ5</accession>
<protein>
    <submittedName>
        <fullName evidence="2">BLUF domain-containing protein</fullName>
    </submittedName>
</protein>
<dbReference type="Proteomes" id="UP000664628">
    <property type="component" value="Unassembled WGS sequence"/>
</dbReference>
<proteinExistence type="predicted"/>
<organism evidence="2 3">
    <name type="scientific">Fibrella forsythiae</name>
    <dbReference type="NCBI Taxonomy" id="2817061"/>
    <lineage>
        <taxon>Bacteria</taxon>
        <taxon>Pseudomonadati</taxon>
        <taxon>Bacteroidota</taxon>
        <taxon>Cytophagia</taxon>
        <taxon>Cytophagales</taxon>
        <taxon>Spirosomataceae</taxon>
        <taxon>Fibrella</taxon>
    </lineage>
</organism>
<dbReference type="PROSITE" id="PS50925">
    <property type="entry name" value="BLUF"/>
    <property type="match status" value="1"/>
</dbReference>
<keyword evidence="3" id="KW-1185">Reference proteome</keyword>
<dbReference type="SMART" id="SM01034">
    <property type="entry name" value="BLUF"/>
    <property type="match status" value="1"/>
</dbReference>
<dbReference type="RefSeq" id="WP_207332620.1">
    <property type="nucleotide sequence ID" value="NZ_JAFMYW010000012.1"/>
</dbReference>
<comment type="caution">
    <text evidence="2">The sequence shown here is derived from an EMBL/GenBank/DDBJ whole genome shotgun (WGS) entry which is preliminary data.</text>
</comment>
<evidence type="ECO:0000313" key="3">
    <source>
        <dbReference type="Proteomes" id="UP000664628"/>
    </source>
</evidence>
<dbReference type="Pfam" id="PF04940">
    <property type="entry name" value="BLUF"/>
    <property type="match status" value="1"/>
</dbReference>
<feature type="domain" description="BLUF" evidence="1">
    <location>
        <begin position="2"/>
        <end position="93"/>
    </location>
</feature>
<dbReference type="InterPro" id="IPR036046">
    <property type="entry name" value="Acylphosphatase-like_dom_sf"/>
</dbReference>
<dbReference type="Gene3D" id="3.30.70.100">
    <property type="match status" value="1"/>
</dbReference>
<evidence type="ECO:0000313" key="2">
    <source>
        <dbReference type="EMBL" id="MBO0952674.1"/>
    </source>
</evidence>
<sequence>MDYCLTYFSSAVSSTTEEVVIEIVNLSREKNARLNITGVLLYINGRIVQVLEGPQQAVEDLYESIRADPRHTDVRTVISQPITKRSFDNWYMGYETLTTRQYEEVRNILPVDPQNESLWDADQPVIMRMLKGFFDLNSRRRVS</sequence>
<dbReference type="SUPFAM" id="SSF54975">
    <property type="entry name" value="Acylphosphatase/BLUF domain-like"/>
    <property type="match status" value="1"/>
</dbReference>
<evidence type="ECO:0000259" key="1">
    <source>
        <dbReference type="PROSITE" id="PS50925"/>
    </source>
</evidence>
<reference evidence="2 3" key="1">
    <citation type="submission" date="2021-03" db="EMBL/GenBank/DDBJ databases">
        <title>Fibrella sp. HMF5405 genome sequencing and assembly.</title>
        <authorList>
            <person name="Kang H."/>
            <person name="Kim H."/>
            <person name="Bae S."/>
            <person name="Joh K."/>
        </authorList>
    </citation>
    <scope>NUCLEOTIDE SEQUENCE [LARGE SCALE GENOMIC DNA]</scope>
    <source>
        <strain evidence="2 3">HMF5405</strain>
    </source>
</reference>